<keyword evidence="11" id="KW-0862">Zinc</keyword>
<keyword evidence="6" id="KW-0963">Cytoplasm</keyword>
<dbReference type="GO" id="GO:0007031">
    <property type="term" value="P:peroxisome organization"/>
    <property type="evidence" value="ECO:0007669"/>
    <property type="project" value="UniProtKB-ARBA"/>
</dbReference>
<feature type="transmembrane region" description="Helical" evidence="15">
    <location>
        <begin position="300"/>
        <end position="319"/>
    </location>
</feature>
<keyword evidence="8" id="KW-0479">Metal-binding</keyword>
<evidence type="ECO:0000256" key="10">
    <source>
        <dbReference type="ARBA" id="ARBA00022771"/>
    </source>
</evidence>
<evidence type="ECO:0000256" key="5">
    <source>
        <dbReference type="ARBA" id="ARBA00022475"/>
    </source>
</evidence>
<dbReference type="Pfam" id="PF00130">
    <property type="entry name" value="C1_1"/>
    <property type="match status" value="1"/>
</dbReference>
<keyword evidence="18" id="KW-1185">Reference proteome</keyword>
<dbReference type="InterPro" id="IPR010482">
    <property type="entry name" value="TECPR1-like_DysF"/>
</dbReference>
<dbReference type="InterPro" id="IPR052816">
    <property type="entry name" value="Peroxisomal_Membrane_PEX28-32"/>
</dbReference>
<keyword evidence="7 15" id="KW-0812">Transmembrane</keyword>
<dbReference type="Proteomes" id="UP000193498">
    <property type="component" value="Unassembled WGS sequence"/>
</dbReference>
<dbReference type="SUPFAM" id="SSF57889">
    <property type="entry name" value="Cysteine-rich domain"/>
    <property type="match status" value="1"/>
</dbReference>
<dbReference type="PANTHER" id="PTHR28304">
    <property type="entry name" value="PEROXISOMAL MEMBRANE PROTEIN PEX29"/>
    <property type="match status" value="1"/>
</dbReference>
<comment type="subcellular location">
    <subcellularLocation>
        <location evidence="2">Cell membrane</location>
        <location evidence="2">Sarcolemma</location>
        <topology evidence="2">Peripheral membrane protein</topology>
        <orientation evidence="2">Cytoplasmic side</orientation>
    </subcellularLocation>
    <subcellularLocation>
        <location evidence="3">Cytoplasm</location>
    </subcellularLocation>
    <subcellularLocation>
        <location evidence="1">Membrane</location>
        <topology evidence="1">Multi-pass membrane protein</topology>
    </subcellularLocation>
</comment>
<dbReference type="PROSITE" id="PS50081">
    <property type="entry name" value="ZF_DAG_PE_2"/>
    <property type="match status" value="1"/>
</dbReference>
<keyword evidence="4" id="KW-0728">SH3 domain</keyword>
<dbReference type="Pfam" id="PF06398">
    <property type="entry name" value="Pex24p"/>
    <property type="match status" value="1"/>
</dbReference>
<keyword evidence="12 15" id="KW-1133">Transmembrane helix</keyword>
<dbReference type="GO" id="GO:0008270">
    <property type="term" value="F:zinc ion binding"/>
    <property type="evidence" value="ECO:0007669"/>
    <property type="project" value="UniProtKB-KW"/>
</dbReference>
<comment type="caution">
    <text evidence="17">The sequence shown here is derived from an EMBL/GenBank/DDBJ whole genome shotgun (WGS) entry which is preliminary data.</text>
</comment>
<dbReference type="SMART" id="SM00109">
    <property type="entry name" value="C1"/>
    <property type="match status" value="1"/>
</dbReference>
<dbReference type="SMART" id="SM00693">
    <property type="entry name" value="DysFN"/>
    <property type="match status" value="1"/>
</dbReference>
<feature type="transmembrane region" description="Helical" evidence="15">
    <location>
        <begin position="219"/>
        <end position="237"/>
    </location>
</feature>
<evidence type="ECO:0000256" key="14">
    <source>
        <dbReference type="SAM" id="MobiDB-lite"/>
    </source>
</evidence>
<evidence type="ECO:0000256" key="8">
    <source>
        <dbReference type="ARBA" id="ARBA00022723"/>
    </source>
</evidence>
<dbReference type="InterPro" id="IPR020454">
    <property type="entry name" value="DAG/PE-bd"/>
</dbReference>
<keyword evidence="5" id="KW-1003">Cell membrane</keyword>
<evidence type="ECO:0000256" key="4">
    <source>
        <dbReference type="ARBA" id="ARBA00022443"/>
    </source>
</evidence>
<dbReference type="InParanoid" id="A0A1Y1ZC33"/>
<dbReference type="OrthoDB" id="74314at2759"/>
<feature type="domain" description="Phorbol-ester/DAG-type" evidence="16">
    <location>
        <begin position="3"/>
        <end position="53"/>
    </location>
</feature>
<sequence length="503" mass="57385">MSSHYFKEKSFHAPTLCDYCQKLLWGLHKQGLECKDCSYVVHRHCQTDAPKVCKPKGEVEDVFPPEDVRPERAADIITPTQLTTVDLHRTPTVATTISTASATSAASTTSSVEEKAKAPLRKRFTNQTKTQFSSVNELVNEIFVSSARQDIEKDKEKAKAQPPLNLFSTTPKNFAKFVERVGPVATFQDTVVQILTWENTTQSLCVMGVFTFFCLNPKLVFLIPQVVLLSFISKSYFSKIRERANTQASKPSKTPAVEDKSYSRNMQFIQNSMGMYCEAYDSVVSFYQQINWSDEKETSYILRLTFASTVITLILLYLFPWNYLILAAGLLAFLANSSLFRAIVTIITPMVLTRFHTTFALASKVLKYGRFDPGEDILDVVLFENQRWWAGLGWVTNMLSSERTSWSDETGEVPMEPKETFQLQRGQKWEDAEWSIINDWRESGADEEGWVYTDHYWKNPRAKPSFTSVTRRRMWVRAMSQKSDKSRKNSPEPASDPVETAIP</sequence>
<dbReference type="STRING" id="1314790.A0A1Y1ZC33"/>
<evidence type="ECO:0000256" key="6">
    <source>
        <dbReference type="ARBA" id="ARBA00022490"/>
    </source>
</evidence>
<evidence type="ECO:0000256" key="15">
    <source>
        <dbReference type="SAM" id="Phobius"/>
    </source>
</evidence>
<evidence type="ECO:0000256" key="1">
    <source>
        <dbReference type="ARBA" id="ARBA00004141"/>
    </source>
</evidence>
<evidence type="ECO:0000259" key="16">
    <source>
        <dbReference type="PROSITE" id="PS50081"/>
    </source>
</evidence>
<dbReference type="InterPro" id="IPR002219">
    <property type="entry name" value="PKC_DAG/PE"/>
</dbReference>
<dbReference type="PANTHER" id="PTHR28304:SF2">
    <property type="entry name" value="PEROXISOMAL MEMBRANE PROTEIN PEX29"/>
    <property type="match status" value="1"/>
</dbReference>
<evidence type="ECO:0000313" key="17">
    <source>
        <dbReference type="EMBL" id="ORY07830.1"/>
    </source>
</evidence>
<evidence type="ECO:0000313" key="18">
    <source>
        <dbReference type="Proteomes" id="UP000193498"/>
    </source>
</evidence>
<keyword evidence="13 15" id="KW-0472">Membrane</keyword>
<dbReference type="PRINTS" id="PR00008">
    <property type="entry name" value="DAGPEDOMAIN"/>
</dbReference>
<protein>
    <submittedName>
        <fullName evidence="17">Pex24p-domain-containing protein</fullName>
    </submittedName>
</protein>
<evidence type="ECO:0000256" key="11">
    <source>
        <dbReference type="ARBA" id="ARBA00022833"/>
    </source>
</evidence>
<dbReference type="PROSITE" id="PS00479">
    <property type="entry name" value="ZF_DAG_PE_1"/>
    <property type="match status" value="1"/>
</dbReference>
<evidence type="ECO:0000256" key="9">
    <source>
        <dbReference type="ARBA" id="ARBA00022737"/>
    </source>
</evidence>
<evidence type="ECO:0000256" key="7">
    <source>
        <dbReference type="ARBA" id="ARBA00022692"/>
    </source>
</evidence>
<evidence type="ECO:0000256" key="12">
    <source>
        <dbReference type="ARBA" id="ARBA00022989"/>
    </source>
</evidence>
<reference evidence="17 18" key="1">
    <citation type="submission" date="2016-07" db="EMBL/GenBank/DDBJ databases">
        <title>Pervasive Adenine N6-methylation of Active Genes in Fungi.</title>
        <authorList>
            <consortium name="DOE Joint Genome Institute"/>
            <person name="Mondo S.J."/>
            <person name="Dannebaum R.O."/>
            <person name="Kuo R.C."/>
            <person name="Labutti K."/>
            <person name="Haridas S."/>
            <person name="Kuo A."/>
            <person name="Salamov A."/>
            <person name="Ahrendt S.R."/>
            <person name="Lipzen A."/>
            <person name="Sullivan W."/>
            <person name="Andreopoulos W.B."/>
            <person name="Clum A."/>
            <person name="Lindquist E."/>
            <person name="Daum C."/>
            <person name="Ramamoorthy G.K."/>
            <person name="Gryganskyi A."/>
            <person name="Culley D."/>
            <person name="Magnuson J.K."/>
            <person name="James T.Y."/>
            <person name="O'Malley M.A."/>
            <person name="Stajich J.E."/>
            <person name="Spatafora J.W."/>
            <person name="Visel A."/>
            <person name="Grigoriev I.V."/>
        </authorList>
    </citation>
    <scope>NUCLEOTIDE SEQUENCE [LARGE SCALE GENOMIC DNA]</scope>
    <source>
        <strain evidence="17 18">CBS 931.73</strain>
    </source>
</reference>
<organism evidence="17 18">
    <name type="scientific">Basidiobolus meristosporus CBS 931.73</name>
    <dbReference type="NCBI Taxonomy" id="1314790"/>
    <lineage>
        <taxon>Eukaryota</taxon>
        <taxon>Fungi</taxon>
        <taxon>Fungi incertae sedis</taxon>
        <taxon>Zoopagomycota</taxon>
        <taxon>Entomophthoromycotina</taxon>
        <taxon>Basidiobolomycetes</taxon>
        <taxon>Basidiobolales</taxon>
        <taxon>Basidiobolaceae</taxon>
        <taxon>Basidiobolus</taxon>
    </lineage>
</organism>
<accession>A0A1Y1ZC33</accession>
<dbReference type="CDD" id="cd00029">
    <property type="entry name" value="C1"/>
    <property type="match status" value="1"/>
</dbReference>
<proteinExistence type="predicted"/>
<feature type="region of interest" description="Disordered" evidence="14">
    <location>
        <begin position="478"/>
        <end position="503"/>
    </location>
</feature>
<evidence type="ECO:0000256" key="13">
    <source>
        <dbReference type="ARBA" id="ARBA00023136"/>
    </source>
</evidence>
<feature type="transmembrane region" description="Helical" evidence="15">
    <location>
        <begin position="325"/>
        <end position="344"/>
    </location>
</feature>
<dbReference type="GO" id="GO:0005778">
    <property type="term" value="C:peroxisomal membrane"/>
    <property type="evidence" value="ECO:0007669"/>
    <property type="project" value="TreeGrafter"/>
</dbReference>
<name>A0A1Y1ZC33_9FUNG</name>
<dbReference type="SMART" id="SM00694">
    <property type="entry name" value="DysFC"/>
    <property type="match status" value="1"/>
</dbReference>
<keyword evidence="9" id="KW-0677">Repeat</keyword>
<dbReference type="Gene3D" id="3.30.60.20">
    <property type="match status" value="1"/>
</dbReference>
<dbReference type="InterPro" id="IPR006614">
    <property type="entry name" value="Peroxin/Ferlin"/>
</dbReference>
<dbReference type="AlphaFoldDB" id="A0A1Y1ZC33"/>
<evidence type="ECO:0000256" key="3">
    <source>
        <dbReference type="ARBA" id="ARBA00004496"/>
    </source>
</evidence>
<gene>
    <name evidence="17" type="ORF">K493DRAFT_310045</name>
</gene>
<dbReference type="FunFam" id="3.30.60.20:FF:000022">
    <property type="entry name" value="SH3 and cysteine-rich domain-containing protein 3 isoform 2"/>
    <property type="match status" value="1"/>
</dbReference>
<evidence type="ECO:0000256" key="2">
    <source>
        <dbReference type="ARBA" id="ARBA00004278"/>
    </source>
</evidence>
<dbReference type="EMBL" id="MCFE01000005">
    <property type="protein sequence ID" value="ORY07830.1"/>
    <property type="molecule type" value="Genomic_DNA"/>
</dbReference>
<dbReference type="InterPro" id="IPR046349">
    <property type="entry name" value="C1-like_sf"/>
</dbReference>
<keyword evidence="10" id="KW-0863">Zinc-finger</keyword>